<dbReference type="PANTHER" id="PTHR43390:SF1">
    <property type="entry name" value="CHLOROPLAST PROCESSING PEPTIDASE"/>
    <property type="match status" value="1"/>
</dbReference>
<keyword evidence="12" id="KW-1185">Reference proteome</keyword>
<dbReference type="InterPro" id="IPR019758">
    <property type="entry name" value="Pept_S26A_signal_pept_1_CS"/>
</dbReference>
<keyword evidence="8" id="KW-0472">Membrane</keyword>
<dbReference type="InterPro" id="IPR000223">
    <property type="entry name" value="Pept_S26A_signal_pept_1"/>
</dbReference>
<dbReference type="NCBIfam" id="TIGR02227">
    <property type="entry name" value="sigpep_I_bact"/>
    <property type="match status" value="1"/>
</dbReference>
<protein>
    <recommendedName>
        <fullName evidence="4 8">Signal peptidase I</fullName>
        <ecNumber evidence="4 8">3.4.21.89</ecNumber>
    </recommendedName>
</protein>
<dbReference type="InterPro" id="IPR019756">
    <property type="entry name" value="Pept_S26A_signal_pept_1_Ser-AS"/>
</dbReference>
<feature type="domain" description="Peptidase S26" evidence="10">
    <location>
        <begin position="63"/>
        <end position="221"/>
    </location>
</feature>
<dbReference type="EMBL" id="JACRTD010000001">
    <property type="protein sequence ID" value="MBC8584056.1"/>
    <property type="molecule type" value="Genomic_DNA"/>
</dbReference>
<dbReference type="GO" id="GO:0005886">
    <property type="term" value="C:plasma membrane"/>
    <property type="evidence" value="ECO:0007669"/>
    <property type="project" value="UniProtKB-SubCell"/>
</dbReference>
<evidence type="ECO:0000256" key="4">
    <source>
        <dbReference type="ARBA" id="ARBA00013208"/>
    </source>
</evidence>
<evidence type="ECO:0000256" key="3">
    <source>
        <dbReference type="ARBA" id="ARBA00009370"/>
    </source>
</evidence>
<dbReference type="RefSeq" id="WP_262393912.1">
    <property type="nucleotide sequence ID" value="NZ_JACRTD010000001.1"/>
</dbReference>
<dbReference type="GO" id="GO:0009003">
    <property type="term" value="F:signal peptidase activity"/>
    <property type="evidence" value="ECO:0007669"/>
    <property type="project" value="UniProtKB-EC"/>
</dbReference>
<dbReference type="SUPFAM" id="SSF51306">
    <property type="entry name" value="LexA/Signal peptidase"/>
    <property type="match status" value="1"/>
</dbReference>
<comment type="subcellular location">
    <subcellularLocation>
        <location evidence="2">Cell membrane</location>
        <topology evidence="2">Single-pass type II membrane protein</topology>
    </subcellularLocation>
    <subcellularLocation>
        <location evidence="8">Membrane</location>
        <topology evidence="8">Single-pass type II membrane protein</topology>
    </subcellularLocation>
</comment>
<evidence type="ECO:0000313" key="11">
    <source>
        <dbReference type="EMBL" id="MBC8584056.1"/>
    </source>
</evidence>
<reference evidence="11" key="1">
    <citation type="submission" date="2020-08" db="EMBL/GenBank/DDBJ databases">
        <title>Genome public.</title>
        <authorList>
            <person name="Liu C."/>
            <person name="Sun Q."/>
        </authorList>
    </citation>
    <scope>NUCLEOTIDE SEQUENCE</scope>
    <source>
        <strain evidence="11">NSJ-64</strain>
    </source>
</reference>
<evidence type="ECO:0000256" key="6">
    <source>
        <dbReference type="ARBA" id="ARBA00022801"/>
    </source>
</evidence>
<evidence type="ECO:0000256" key="1">
    <source>
        <dbReference type="ARBA" id="ARBA00000677"/>
    </source>
</evidence>
<dbReference type="PRINTS" id="PR00727">
    <property type="entry name" value="LEADERPTASE"/>
</dbReference>
<dbReference type="PROSITE" id="PS00761">
    <property type="entry name" value="SPASE_I_3"/>
    <property type="match status" value="1"/>
</dbReference>
<dbReference type="AlphaFoldDB" id="A0A926IGB4"/>
<dbReference type="Gene3D" id="2.10.109.10">
    <property type="entry name" value="Umud Fragment, subunit A"/>
    <property type="match status" value="1"/>
</dbReference>
<keyword evidence="8" id="KW-1133">Transmembrane helix</keyword>
<dbReference type="PROSITE" id="PS00501">
    <property type="entry name" value="SPASE_I_1"/>
    <property type="match status" value="1"/>
</dbReference>
<evidence type="ECO:0000313" key="12">
    <source>
        <dbReference type="Proteomes" id="UP000623678"/>
    </source>
</evidence>
<comment type="caution">
    <text evidence="11">The sequence shown here is derived from an EMBL/GenBank/DDBJ whole genome shotgun (WGS) entry which is preliminary data.</text>
</comment>
<evidence type="ECO:0000256" key="9">
    <source>
        <dbReference type="SAM" id="MobiDB-lite"/>
    </source>
</evidence>
<sequence length="229" mass="26300">MYQYNKDDFENKNSREPADESYYSFDKPASDHSGKEKDIYHYDIENSLNDKEQAVPDAVKEIYEWIESCIFAVVLILVVFIFLFRTATVSGISMNPTLYENERLLLQKIGYTDPEYGDIVVVDRTNTNNPPIIKRVIGKEGDTIDIDFNAGIVYRNGTALEEPYVNEPTFKEETVEFPVTIPENAIFVMGDNRNHSLDSRSDEVGMVDLRRVMGKVIFRFFPFSRAGGF</sequence>
<feature type="active site" evidence="7">
    <location>
        <position position="134"/>
    </location>
</feature>
<dbReference type="PANTHER" id="PTHR43390">
    <property type="entry name" value="SIGNAL PEPTIDASE I"/>
    <property type="match status" value="1"/>
</dbReference>
<evidence type="ECO:0000259" key="10">
    <source>
        <dbReference type="Pfam" id="PF10502"/>
    </source>
</evidence>
<evidence type="ECO:0000256" key="7">
    <source>
        <dbReference type="PIRSR" id="PIRSR600223-1"/>
    </source>
</evidence>
<dbReference type="CDD" id="cd06530">
    <property type="entry name" value="S26_SPase_I"/>
    <property type="match status" value="1"/>
</dbReference>
<feature type="compositionally biased region" description="Basic and acidic residues" evidence="9">
    <location>
        <begin position="1"/>
        <end position="18"/>
    </location>
</feature>
<feature type="active site" evidence="7">
    <location>
        <position position="93"/>
    </location>
</feature>
<dbReference type="GO" id="GO:0006465">
    <property type="term" value="P:signal peptide processing"/>
    <property type="evidence" value="ECO:0007669"/>
    <property type="project" value="InterPro"/>
</dbReference>
<gene>
    <name evidence="11" type="primary">lepB</name>
    <name evidence="11" type="ORF">H8705_00465</name>
</gene>
<keyword evidence="6 8" id="KW-0378">Hydrolase</keyword>
<accession>A0A926IGB4</accession>
<dbReference type="InterPro" id="IPR036286">
    <property type="entry name" value="LexA/Signal_pep-like_sf"/>
</dbReference>
<evidence type="ECO:0000256" key="5">
    <source>
        <dbReference type="ARBA" id="ARBA00022670"/>
    </source>
</evidence>
<dbReference type="GO" id="GO:0004252">
    <property type="term" value="F:serine-type endopeptidase activity"/>
    <property type="evidence" value="ECO:0007669"/>
    <property type="project" value="InterPro"/>
</dbReference>
<evidence type="ECO:0000256" key="2">
    <source>
        <dbReference type="ARBA" id="ARBA00004401"/>
    </source>
</evidence>
<feature type="region of interest" description="Disordered" evidence="9">
    <location>
        <begin position="1"/>
        <end position="34"/>
    </location>
</feature>
<name>A0A926IGB4_9FIRM</name>
<dbReference type="EC" id="3.4.21.89" evidence="4 8"/>
<proteinExistence type="inferred from homology"/>
<dbReference type="Pfam" id="PF10502">
    <property type="entry name" value="Peptidase_S26"/>
    <property type="match status" value="1"/>
</dbReference>
<dbReference type="InterPro" id="IPR019533">
    <property type="entry name" value="Peptidase_S26"/>
</dbReference>
<organism evidence="11 12">
    <name type="scientific">Youxingia wuxianensis</name>
    <dbReference type="NCBI Taxonomy" id="2763678"/>
    <lineage>
        <taxon>Bacteria</taxon>
        <taxon>Bacillati</taxon>
        <taxon>Bacillota</taxon>
        <taxon>Clostridia</taxon>
        <taxon>Eubacteriales</taxon>
        <taxon>Oscillospiraceae</taxon>
        <taxon>Youxingia</taxon>
    </lineage>
</organism>
<keyword evidence="8" id="KW-0812">Transmembrane</keyword>
<dbReference type="Proteomes" id="UP000623678">
    <property type="component" value="Unassembled WGS sequence"/>
</dbReference>
<keyword evidence="5 8" id="KW-0645">Protease</keyword>
<feature type="transmembrane region" description="Helical" evidence="8">
    <location>
        <begin position="65"/>
        <end position="84"/>
    </location>
</feature>
<comment type="catalytic activity">
    <reaction evidence="1 8">
        <text>Cleavage of hydrophobic, N-terminal signal or leader sequences from secreted and periplasmic proteins.</text>
        <dbReference type="EC" id="3.4.21.89"/>
    </reaction>
</comment>
<evidence type="ECO:0000256" key="8">
    <source>
        <dbReference type="RuleBase" id="RU362042"/>
    </source>
</evidence>
<comment type="similarity">
    <text evidence="3 8">Belongs to the peptidase S26 family.</text>
</comment>